<accession>A0A1G9B9S5</accession>
<dbReference type="AlphaFoldDB" id="A0A1G9B9S5"/>
<dbReference type="GO" id="GO:0015930">
    <property type="term" value="F:glutamate synthase activity"/>
    <property type="evidence" value="ECO:0007669"/>
    <property type="project" value="InterPro"/>
</dbReference>
<dbReference type="CDD" id="cd02808">
    <property type="entry name" value="GltS_FMN"/>
    <property type="match status" value="1"/>
</dbReference>
<feature type="compositionally biased region" description="Basic and acidic residues" evidence="3">
    <location>
        <begin position="493"/>
        <end position="503"/>
    </location>
</feature>
<evidence type="ECO:0000259" key="4">
    <source>
        <dbReference type="Pfam" id="PF01645"/>
    </source>
</evidence>
<feature type="region of interest" description="Disordered" evidence="3">
    <location>
        <begin position="483"/>
        <end position="503"/>
    </location>
</feature>
<evidence type="ECO:0000313" key="5">
    <source>
        <dbReference type="EMBL" id="SDK35780.1"/>
    </source>
</evidence>
<organism evidence="5 6">
    <name type="scientific">Aneurinibacillus migulanus</name>
    <name type="common">Bacillus migulanus</name>
    <dbReference type="NCBI Taxonomy" id="47500"/>
    <lineage>
        <taxon>Bacteria</taxon>
        <taxon>Bacillati</taxon>
        <taxon>Bacillota</taxon>
        <taxon>Bacilli</taxon>
        <taxon>Bacillales</taxon>
        <taxon>Paenibacillaceae</taxon>
        <taxon>Aneurinibacillus group</taxon>
        <taxon>Aneurinibacillus</taxon>
    </lineage>
</organism>
<evidence type="ECO:0000313" key="6">
    <source>
        <dbReference type="Proteomes" id="UP000182836"/>
    </source>
</evidence>
<dbReference type="SUPFAM" id="SSF51395">
    <property type="entry name" value="FMN-linked oxidoreductases"/>
    <property type="match status" value="1"/>
</dbReference>
<dbReference type="PANTHER" id="PTHR43819">
    <property type="entry name" value="ARCHAEAL-TYPE GLUTAMATE SYNTHASE [NADPH]"/>
    <property type="match status" value="1"/>
</dbReference>
<dbReference type="InterPro" id="IPR002932">
    <property type="entry name" value="Glu_synthdom"/>
</dbReference>
<proteinExistence type="inferred from homology"/>
<comment type="similarity">
    <text evidence="1 2">Belongs to the glutamate synthase family.</text>
</comment>
<dbReference type="Pfam" id="PF01645">
    <property type="entry name" value="Glu_synthase"/>
    <property type="match status" value="1"/>
</dbReference>
<protein>
    <submittedName>
        <fullName evidence="5">Glutamate synthase conserved region-containing protein</fullName>
    </submittedName>
</protein>
<dbReference type="PIRSF" id="PIRSF006429">
    <property type="entry name" value="GOGAT_lg_2"/>
    <property type="match status" value="1"/>
</dbReference>
<reference evidence="5 6" key="1">
    <citation type="submission" date="2016-10" db="EMBL/GenBank/DDBJ databases">
        <authorList>
            <person name="de Groot N.N."/>
        </authorList>
    </citation>
    <scope>NUCLEOTIDE SEQUENCE [LARGE SCALE GENOMIC DNA]</scope>
    <source>
        <strain evidence="5 6">DSM 2895</strain>
    </source>
</reference>
<dbReference type="Proteomes" id="UP000182836">
    <property type="component" value="Unassembled WGS sequence"/>
</dbReference>
<sequence>MQLIAVKLEGTKDVLLRLIENFIRSAVNETVDKAITRAIRDQYTENLFEMVPATNKVGVTNLLEIAMRANQGTPVSRPLGSPIHLSPWEKILFNPVHLFRFPTPENVGIRTSITIGHRAKKPMTVSIPIMIAAMSFGGALSKSTKIALAKAATAVGTATNTGEAGLLEEERDAASLLIGQYNRGGWMNTPDKYKRLDAIEIQLGQGAQGSTPQRTTAKNIGEDFREVFGLREGEDALIHSRLPGVNTKEDFIQLVKRLREETGVPIGLKIAATHHLEKELQIAVEAEVDFVTLDGAEGGTHGGAPTLQDDVGLPTLFAITRAAEFFARKGVIRDINLLATGGLVTPGQMLKAIALGADGVYIGTAAIMALVSEQMVKAVPFEPPTSLVVYTGKMTDQLNIEQAAKNLARYLNACVQEMELVAITLGKTSLIDITKSDLSTIDPFLSKATGIQLGYVSPENQNRFFEETKSLFRTFEAPIKEEENEVRPFLSESNKEQDRPHLH</sequence>
<dbReference type="InterPro" id="IPR013785">
    <property type="entry name" value="Aldolase_TIM"/>
</dbReference>
<feature type="domain" description="Glutamate synthase" evidence="4">
    <location>
        <begin position="114"/>
        <end position="426"/>
    </location>
</feature>
<gene>
    <name evidence="5" type="ORF">SAMN04487909_15051</name>
</gene>
<evidence type="ECO:0000256" key="2">
    <source>
        <dbReference type="PIRNR" id="PIRNR006429"/>
    </source>
</evidence>
<dbReference type="PANTHER" id="PTHR43819:SF1">
    <property type="entry name" value="ARCHAEAL-TYPE GLUTAMATE SYNTHASE [NADPH]"/>
    <property type="match status" value="1"/>
</dbReference>
<dbReference type="Gene3D" id="3.20.20.70">
    <property type="entry name" value="Aldolase class I"/>
    <property type="match status" value="1"/>
</dbReference>
<evidence type="ECO:0000256" key="3">
    <source>
        <dbReference type="SAM" id="MobiDB-lite"/>
    </source>
</evidence>
<dbReference type="InterPro" id="IPR024188">
    <property type="entry name" value="GltB"/>
</dbReference>
<name>A0A1G9B9S5_ANEMI</name>
<dbReference type="EMBL" id="FNED01000050">
    <property type="protein sequence ID" value="SDK35780.1"/>
    <property type="molecule type" value="Genomic_DNA"/>
</dbReference>
<dbReference type="GO" id="GO:0006537">
    <property type="term" value="P:glutamate biosynthetic process"/>
    <property type="evidence" value="ECO:0007669"/>
    <property type="project" value="InterPro"/>
</dbReference>
<evidence type="ECO:0000256" key="1">
    <source>
        <dbReference type="ARBA" id="ARBA00009716"/>
    </source>
</evidence>